<proteinExistence type="predicted"/>
<protein>
    <submittedName>
        <fullName evidence="2">Uncharacterized protein</fullName>
    </submittedName>
</protein>
<sequence length="158" mass="17632">MQGSVQIQKGNISSSYTPEKHPSHPTSANGSMSPKRICELRKEDPSSLHKQLLKNSLEKGTEHCDRTTKTYGQIFQLFCLCCVGAAPFYRARALRLQSTFLIYTSTAPQIVYLRPHTILDACIRADGEEYAHAQLQFPRARLSQSLSLQGTNDGTCEI</sequence>
<feature type="compositionally biased region" description="Polar residues" evidence="1">
    <location>
        <begin position="1"/>
        <end position="17"/>
    </location>
</feature>
<keyword evidence="3" id="KW-1185">Reference proteome</keyword>
<evidence type="ECO:0000313" key="2">
    <source>
        <dbReference type="EMBL" id="WKC72226.1"/>
    </source>
</evidence>
<name>A0ABY9E4Y5_9SPIR</name>
<dbReference type="Proteomes" id="UP001321460">
    <property type="component" value="Chromosome"/>
</dbReference>
<reference evidence="2 3" key="1">
    <citation type="submission" date="2022-05" db="EMBL/GenBank/DDBJ databases">
        <title>Treponema leporis L2 test.</title>
        <authorList>
            <person name="Cejkova D."/>
        </authorList>
    </citation>
    <scope>NUCLEOTIDE SEQUENCE [LARGE SCALE GENOMIC DNA]</scope>
    <source>
        <strain evidence="2 3">L2</strain>
    </source>
</reference>
<feature type="region of interest" description="Disordered" evidence="1">
    <location>
        <begin position="1"/>
        <end position="34"/>
    </location>
</feature>
<accession>A0ABY9E4Y5</accession>
<dbReference type="EMBL" id="CP097901">
    <property type="protein sequence ID" value="WKC72226.1"/>
    <property type="molecule type" value="Genomic_DNA"/>
</dbReference>
<evidence type="ECO:0000313" key="3">
    <source>
        <dbReference type="Proteomes" id="UP001321460"/>
    </source>
</evidence>
<evidence type="ECO:0000256" key="1">
    <source>
        <dbReference type="SAM" id="MobiDB-lite"/>
    </source>
</evidence>
<organism evidence="2 3">
    <name type="scientific">Treponema paraluiscuniculi</name>
    <dbReference type="NCBI Taxonomy" id="53435"/>
    <lineage>
        <taxon>Bacteria</taxon>
        <taxon>Pseudomonadati</taxon>
        <taxon>Spirochaetota</taxon>
        <taxon>Spirochaetia</taxon>
        <taxon>Spirochaetales</taxon>
        <taxon>Treponemataceae</taxon>
        <taxon>Treponema</taxon>
    </lineage>
</organism>
<gene>
    <name evidence="2" type="ORF">TPLL2_0355</name>
</gene>